<feature type="transmembrane region" description="Helical" evidence="6">
    <location>
        <begin position="166"/>
        <end position="184"/>
    </location>
</feature>
<dbReference type="AlphaFoldDB" id="A0A0R1P811"/>
<dbReference type="PANTHER" id="PTHR43243">
    <property type="entry name" value="INNER MEMBRANE TRANSPORTER YGJI-RELATED"/>
    <property type="match status" value="1"/>
</dbReference>
<gene>
    <name evidence="7" type="ORF">FC47_GL002041</name>
</gene>
<dbReference type="PATRIC" id="fig|1423771.3.peg.2121"/>
<reference evidence="7 8" key="1">
    <citation type="journal article" date="2015" name="Genome Announc.">
        <title>Expanding the biotechnology potential of lactobacilli through comparative genomics of 213 strains and associated genera.</title>
        <authorList>
            <person name="Sun Z."/>
            <person name="Harris H.M."/>
            <person name="McCann A."/>
            <person name="Guo C."/>
            <person name="Argimon S."/>
            <person name="Zhang W."/>
            <person name="Yang X."/>
            <person name="Jeffery I.B."/>
            <person name="Cooney J.C."/>
            <person name="Kagawa T.F."/>
            <person name="Liu W."/>
            <person name="Song Y."/>
            <person name="Salvetti E."/>
            <person name="Wrobel A."/>
            <person name="Rasinkangas P."/>
            <person name="Parkhill J."/>
            <person name="Rea M.C."/>
            <person name="O'Sullivan O."/>
            <person name="Ritari J."/>
            <person name="Douillard F.P."/>
            <person name="Paul Ross R."/>
            <person name="Yang R."/>
            <person name="Briner A.E."/>
            <person name="Felis G.E."/>
            <person name="de Vos W.M."/>
            <person name="Barrangou R."/>
            <person name="Klaenhammer T.R."/>
            <person name="Caufield P.W."/>
            <person name="Cui Y."/>
            <person name="Zhang H."/>
            <person name="O'Toole P.W."/>
        </authorList>
    </citation>
    <scope>NUCLEOTIDE SEQUENCE [LARGE SCALE GENOMIC DNA]</scope>
    <source>
        <strain evidence="7 8">DSM 13345</strain>
    </source>
</reference>
<dbReference type="PIRSF" id="PIRSF006060">
    <property type="entry name" value="AA_transporter"/>
    <property type="match status" value="1"/>
</dbReference>
<proteinExistence type="predicted"/>
<evidence type="ECO:0000256" key="5">
    <source>
        <dbReference type="ARBA" id="ARBA00023136"/>
    </source>
</evidence>
<feature type="transmembrane region" description="Helical" evidence="6">
    <location>
        <begin position="364"/>
        <end position="382"/>
    </location>
</feature>
<evidence type="ECO:0000256" key="2">
    <source>
        <dbReference type="ARBA" id="ARBA00022448"/>
    </source>
</evidence>
<name>A0A0R1P811_LIMMU</name>
<dbReference type="Gene3D" id="1.20.1740.10">
    <property type="entry name" value="Amino acid/polyamine transporter I"/>
    <property type="match status" value="1"/>
</dbReference>
<dbReference type="Pfam" id="PF13520">
    <property type="entry name" value="AA_permease_2"/>
    <property type="match status" value="1"/>
</dbReference>
<evidence type="ECO:0000256" key="4">
    <source>
        <dbReference type="ARBA" id="ARBA00022989"/>
    </source>
</evidence>
<evidence type="ECO:0000256" key="6">
    <source>
        <dbReference type="SAM" id="Phobius"/>
    </source>
</evidence>
<keyword evidence="5 6" id="KW-0472">Membrane</keyword>
<comment type="subcellular location">
    <subcellularLocation>
        <location evidence="1">Membrane</location>
        <topology evidence="1">Multi-pass membrane protein</topology>
    </subcellularLocation>
</comment>
<organism evidence="7 8">
    <name type="scientific">Limosilactobacillus mucosae DSM 13345</name>
    <dbReference type="NCBI Taxonomy" id="1423771"/>
    <lineage>
        <taxon>Bacteria</taxon>
        <taxon>Bacillati</taxon>
        <taxon>Bacillota</taxon>
        <taxon>Bacilli</taxon>
        <taxon>Lactobacillales</taxon>
        <taxon>Lactobacillaceae</taxon>
        <taxon>Limosilactobacillus</taxon>
    </lineage>
</organism>
<feature type="transmembrane region" description="Helical" evidence="6">
    <location>
        <begin position="70"/>
        <end position="92"/>
    </location>
</feature>
<evidence type="ECO:0000313" key="7">
    <source>
        <dbReference type="EMBL" id="KRL25786.1"/>
    </source>
</evidence>
<evidence type="ECO:0000313" key="8">
    <source>
        <dbReference type="Proteomes" id="UP000050901"/>
    </source>
</evidence>
<dbReference type="GO" id="GO:0016020">
    <property type="term" value="C:membrane"/>
    <property type="evidence" value="ECO:0007669"/>
    <property type="project" value="UniProtKB-SubCell"/>
</dbReference>
<dbReference type="Proteomes" id="UP000050901">
    <property type="component" value="Unassembled WGS sequence"/>
</dbReference>
<evidence type="ECO:0000256" key="3">
    <source>
        <dbReference type="ARBA" id="ARBA00022692"/>
    </source>
</evidence>
<keyword evidence="4 6" id="KW-1133">Transmembrane helix</keyword>
<feature type="transmembrane region" description="Helical" evidence="6">
    <location>
        <begin position="42"/>
        <end position="64"/>
    </location>
</feature>
<feature type="transmembrane region" description="Helical" evidence="6">
    <location>
        <begin position="113"/>
        <end position="140"/>
    </location>
</feature>
<comment type="caution">
    <text evidence="7">The sequence shown here is derived from an EMBL/GenBank/DDBJ whole genome shotgun (WGS) entry which is preliminary data.</text>
</comment>
<keyword evidence="3 6" id="KW-0812">Transmembrane</keyword>
<protein>
    <submittedName>
        <fullName evidence="7">Amino acid permease</fullName>
    </submittedName>
</protein>
<feature type="transmembrane region" description="Helical" evidence="6">
    <location>
        <begin position="311"/>
        <end position="334"/>
    </location>
</feature>
<feature type="transmembrane region" description="Helical" evidence="6">
    <location>
        <begin position="447"/>
        <end position="464"/>
    </location>
</feature>
<dbReference type="InterPro" id="IPR002293">
    <property type="entry name" value="AA/rel_permease1"/>
</dbReference>
<dbReference type="EMBL" id="AZEQ01000009">
    <property type="protein sequence ID" value="KRL25786.1"/>
    <property type="molecule type" value="Genomic_DNA"/>
</dbReference>
<keyword evidence="2" id="KW-0813">Transport</keyword>
<evidence type="ECO:0000256" key="1">
    <source>
        <dbReference type="ARBA" id="ARBA00004141"/>
    </source>
</evidence>
<feature type="transmembrane region" description="Helical" evidence="6">
    <location>
        <begin position="388"/>
        <end position="407"/>
    </location>
</feature>
<feature type="transmembrane region" description="Helical" evidence="6">
    <location>
        <begin position="196"/>
        <end position="216"/>
    </location>
</feature>
<dbReference type="GO" id="GO:0015171">
    <property type="term" value="F:amino acid transmembrane transporter activity"/>
    <property type="evidence" value="ECO:0007669"/>
    <property type="project" value="TreeGrafter"/>
</dbReference>
<accession>A0A0R1P811</accession>
<feature type="transmembrane region" description="Helical" evidence="6">
    <location>
        <begin position="266"/>
        <end position="291"/>
    </location>
</feature>
<sequence>MIGFYHLSDLGVDNMDLFRKESLASYMKTDGQMPKTMNAGDLMAMGIGAVIGSGIFILPGTVAANDAGPGVILSFLAAAVVCGLAGMCYAEFPSAIPVAGSAYSYGNIIYGEFIGWIMGWALVLEYLLAVACVSTGWAAYFNSLLASCGVNIPKALSGPFNPAGGTYINLTAILSVILITWLLSYGMHESVRVNNIAIAVKLLIIVAFIVIGIFFVKKANYHPFLPYGAHGAFKGATTVFFAFLGFDCISSSAAEVKHPQKNMPIGIIGTLLIATVLYMGVSLVLTGMVNYKHLDVANPVAFALQSVHQGWLASLLSIGALIGMATCMFTAIYASSRLIYSLSRDGLLPTSLHQLDKKSHTPKVALWAVAIVIAIMGGFVSLDSLTNLVNIGTLLAFTMVSFGIIPLRKRDDILNEGGFKVPLYPVLPLLSGFACLFMMSFLSKETWIGAGIWFAIGMVLYFGYGYRHSNINDSVIPQA</sequence>
<feature type="transmembrane region" description="Helical" evidence="6">
    <location>
        <begin position="419"/>
        <end position="441"/>
    </location>
</feature>
<feature type="transmembrane region" description="Helical" evidence="6">
    <location>
        <begin position="236"/>
        <end position="254"/>
    </location>
</feature>
<dbReference type="PANTHER" id="PTHR43243:SF4">
    <property type="entry name" value="CATIONIC AMINO ACID TRANSPORTER 4"/>
    <property type="match status" value="1"/>
</dbReference>